<proteinExistence type="predicted"/>
<dbReference type="AlphaFoldDB" id="A0ABD3N008"/>
<evidence type="ECO:0000313" key="3">
    <source>
        <dbReference type="Proteomes" id="UP001530315"/>
    </source>
</evidence>
<comment type="caution">
    <text evidence="2">The sequence shown here is derived from an EMBL/GenBank/DDBJ whole genome shotgun (WGS) entry which is preliminary data.</text>
</comment>
<evidence type="ECO:0008006" key="4">
    <source>
        <dbReference type="Google" id="ProtNLM"/>
    </source>
</evidence>
<reference evidence="2 3" key="1">
    <citation type="submission" date="2024-10" db="EMBL/GenBank/DDBJ databases">
        <title>Updated reference genomes for cyclostephanoid diatoms.</title>
        <authorList>
            <person name="Roberts W.R."/>
            <person name="Alverson A.J."/>
        </authorList>
    </citation>
    <scope>NUCLEOTIDE SEQUENCE [LARGE SCALE GENOMIC DNA]</scope>
    <source>
        <strain evidence="2 3">AJA276-08</strain>
    </source>
</reference>
<keyword evidence="3" id="KW-1185">Reference proteome</keyword>
<protein>
    <recommendedName>
        <fullName evidence="4">ATPase AAA-type core domain-containing protein</fullName>
    </recommendedName>
</protein>
<sequence length="698" mass="78977">MGRYHAPQVDDDDEQETIPMDWNVIPDDAEGNYVVVSNVTRMGRRDDDDDNDDDDIEDYHGSQRQSLTWYNTATHNDQRDERNHYLLEQQQNFMLETKRSVAARRTIAIIVMAIISMVLKRYAPPPPPVLNQFLFETSKLSTDYTIDTTTEYYEDRHLPDQSIHGNASGMIGVTHHETWASYSRHLICLMYHAMTYVSSVAWYALSYSFRYAWDELKDVCFDFWRSDNARDENLLRTYPKIKELISIIASFWHHMKQSIKMDEGNSHVMTDMQNHNDHYINSERPICMHAAPDNRSDRCITTRRDDTCTSESNVVGSFTTEDYLRQMIGTSLPPQNLALKIISERIDTWGLLCAERDIASASSGHGFIDEATMSQLILPPAIGFLLVGPEGVGKMHVARRLAHYLLAGHCSDATLSRGVLEVLAAAGDIERALSMKELIVNHIHRREGLGSVIIIHHIESMPVSVVTDIAHVLSGKHHSLSYQTPDNLIEASCNGTVFLMTSRQWGTKSIFQVIKQNGRSNRLSRESLIKSISWELEDSHLDHLSKLTSHTTIAPVLPFQQEDLSSMLHSRVQSLNLKYQGVLWKRLDVSLAAIRFFVGSDHVEYSDLFDGNGRHAEINENEKTGVAAASFAFSTHGAHALDRNALLEAIQSMSIVGISRPGSTLKIGVDEFRKETTNWCDTTNGSESCDAEWRSFLA</sequence>
<organism evidence="2 3">
    <name type="scientific">Stephanodiscus triporus</name>
    <dbReference type="NCBI Taxonomy" id="2934178"/>
    <lineage>
        <taxon>Eukaryota</taxon>
        <taxon>Sar</taxon>
        <taxon>Stramenopiles</taxon>
        <taxon>Ochrophyta</taxon>
        <taxon>Bacillariophyta</taxon>
        <taxon>Coscinodiscophyceae</taxon>
        <taxon>Thalassiosirophycidae</taxon>
        <taxon>Stephanodiscales</taxon>
        <taxon>Stephanodiscaceae</taxon>
        <taxon>Stephanodiscus</taxon>
    </lineage>
</organism>
<dbReference type="Gene3D" id="3.40.50.300">
    <property type="entry name" value="P-loop containing nucleotide triphosphate hydrolases"/>
    <property type="match status" value="1"/>
</dbReference>
<dbReference type="InterPro" id="IPR027417">
    <property type="entry name" value="P-loop_NTPase"/>
</dbReference>
<evidence type="ECO:0000256" key="1">
    <source>
        <dbReference type="SAM" id="MobiDB-lite"/>
    </source>
</evidence>
<evidence type="ECO:0000313" key="2">
    <source>
        <dbReference type="EMBL" id="KAL3768593.1"/>
    </source>
</evidence>
<accession>A0ABD3N008</accession>
<dbReference type="Proteomes" id="UP001530315">
    <property type="component" value="Unassembled WGS sequence"/>
</dbReference>
<feature type="region of interest" description="Disordered" evidence="1">
    <location>
        <begin position="39"/>
        <end position="63"/>
    </location>
</feature>
<feature type="compositionally biased region" description="Acidic residues" evidence="1">
    <location>
        <begin position="47"/>
        <end position="57"/>
    </location>
</feature>
<name>A0ABD3N008_9STRA</name>
<gene>
    <name evidence="2" type="ORF">ACHAW5_001890</name>
</gene>
<dbReference type="EMBL" id="JALLAZ020001673">
    <property type="protein sequence ID" value="KAL3768593.1"/>
    <property type="molecule type" value="Genomic_DNA"/>
</dbReference>
<dbReference type="SUPFAM" id="SSF52540">
    <property type="entry name" value="P-loop containing nucleoside triphosphate hydrolases"/>
    <property type="match status" value="1"/>
</dbReference>